<dbReference type="STRING" id="927665.HMPREF1535_01836"/>
<dbReference type="Gene3D" id="3.40.50.1110">
    <property type="entry name" value="SGNH hydrolase"/>
    <property type="match status" value="1"/>
</dbReference>
<proteinExistence type="predicted"/>
<dbReference type="SUPFAM" id="SSF52266">
    <property type="entry name" value="SGNH hydrolase"/>
    <property type="match status" value="1"/>
</dbReference>
<gene>
    <name evidence="2" type="ORF">HMPREF1535_01836</name>
</gene>
<sequence>MRNRILPLICIFLLGGLLFCNPAKGINPDGLQSRGGLPAFFAKIREKQEVTVVFLGGSITNHRGYRVQITEWMERNYPEIKIHAVNAGIGGTGSDLGVFRTDEDVLRHDPDLVFVEFAVNDSKTDSLLICNSMEGIVRKIKQQDPATDICFLYTLNIGMLDDLKAGKTYRSVRFMENVAGHYGIPSVNFAYDVMDLLNKDQLVFKGEKDKSYPGKVVFTNDGTHPTFDGGHVIYTRTLAAALTELGKQQAGSAAFRMPAPLYPTHYEQAKMYSVDEFVRTGGWQPVTKDDKVYQYFQGDSGKLPVLLSSADPEDSIVVRFKGIRAGLFDVIGPSSGGISVQTDGEGSQYIRRFDVYCGNTNRTSYHLFDTLDNGMHTVIIKPDSRWFDKKEIYSSRPSGVKELSYFDEFNTYIGKILVVGEVVR</sequence>
<dbReference type="RefSeq" id="WP_046145913.1">
    <property type="nucleotide sequence ID" value="NZ_KQ033912.1"/>
</dbReference>
<dbReference type="Proteomes" id="UP000033047">
    <property type="component" value="Unassembled WGS sequence"/>
</dbReference>
<accession>A0A0F5JHH2</accession>
<dbReference type="InterPro" id="IPR013830">
    <property type="entry name" value="SGNH_hydro"/>
</dbReference>
<evidence type="ECO:0000259" key="1">
    <source>
        <dbReference type="Pfam" id="PF13472"/>
    </source>
</evidence>
<comment type="caution">
    <text evidence="2">The sequence shown here is derived from an EMBL/GenBank/DDBJ whole genome shotgun (WGS) entry which is preliminary data.</text>
</comment>
<dbReference type="PATRIC" id="fig|927665.4.peg.1874"/>
<dbReference type="EMBL" id="AQHV01000010">
    <property type="protein sequence ID" value="KKB57183.1"/>
    <property type="molecule type" value="Genomic_DNA"/>
</dbReference>
<dbReference type="HOGENOM" id="CLU_035115_1_0_10"/>
<evidence type="ECO:0000313" key="3">
    <source>
        <dbReference type="Proteomes" id="UP000033047"/>
    </source>
</evidence>
<organism evidence="2 3">
    <name type="scientific">Parabacteroides goldsteinii DSM 19448 = WAL 12034</name>
    <dbReference type="NCBI Taxonomy" id="927665"/>
    <lineage>
        <taxon>Bacteria</taxon>
        <taxon>Pseudomonadati</taxon>
        <taxon>Bacteroidota</taxon>
        <taxon>Bacteroidia</taxon>
        <taxon>Bacteroidales</taxon>
        <taxon>Tannerellaceae</taxon>
        <taxon>Parabacteroides</taxon>
    </lineage>
</organism>
<feature type="domain" description="SGNH hydrolase-type esterase" evidence="1">
    <location>
        <begin position="54"/>
        <end position="194"/>
    </location>
</feature>
<reference evidence="2 3" key="1">
    <citation type="submission" date="2013-04" db="EMBL/GenBank/DDBJ databases">
        <title>The Genome Sequence of Parabacteroides goldsteinii DSM 19448.</title>
        <authorList>
            <consortium name="The Broad Institute Genomics Platform"/>
            <person name="Earl A."/>
            <person name="Ward D."/>
            <person name="Feldgarden M."/>
            <person name="Gevers D."/>
            <person name="Martens E."/>
            <person name="Sakamoto M."/>
            <person name="Benno Y."/>
            <person name="Song Y."/>
            <person name="Liu C."/>
            <person name="Lee J."/>
            <person name="Bolanos M."/>
            <person name="Vaisanen M.L."/>
            <person name="Finegold S.M."/>
            <person name="Walker B."/>
            <person name="Young S."/>
            <person name="Zeng Q."/>
            <person name="Gargeya S."/>
            <person name="Fitzgerald M."/>
            <person name="Haas B."/>
            <person name="Abouelleil A."/>
            <person name="Allen A.W."/>
            <person name="Alvarado L."/>
            <person name="Arachchi H.M."/>
            <person name="Berlin A.M."/>
            <person name="Chapman S.B."/>
            <person name="Gainer-Dewar J."/>
            <person name="Goldberg J."/>
            <person name="Griggs A."/>
            <person name="Gujja S."/>
            <person name="Hansen M."/>
            <person name="Howarth C."/>
            <person name="Imamovic A."/>
            <person name="Ireland A."/>
            <person name="Larimer J."/>
            <person name="McCowan C."/>
            <person name="Murphy C."/>
            <person name="Pearson M."/>
            <person name="Poon T.W."/>
            <person name="Priest M."/>
            <person name="Roberts A."/>
            <person name="Saif S."/>
            <person name="Shea T."/>
            <person name="Sisk P."/>
            <person name="Sykes S."/>
            <person name="Wortman J."/>
            <person name="Nusbaum C."/>
            <person name="Birren B."/>
        </authorList>
    </citation>
    <scope>NUCLEOTIDE SEQUENCE [LARGE SCALE GENOMIC DNA]</scope>
    <source>
        <strain evidence="2 3">DSM 19448</strain>
    </source>
</reference>
<dbReference type="Gene3D" id="2.60.120.260">
    <property type="entry name" value="Galactose-binding domain-like"/>
    <property type="match status" value="1"/>
</dbReference>
<protein>
    <recommendedName>
        <fullName evidence="1">SGNH hydrolase-type esterase domain-containing protein</fullName>
    </recommendedName>
</protein>
<dbReference type="Pfam" id="PF13472">
    <property type="entry name" value="Lipase_GDSL_2"/>
    <property type="match status" value="1"/>
</dbReference>
<dbReference type="PANTHER" id="PTHR34407">
    <property type="entry name" value="EXPRESSED PROTEIN"/>
    <property type="match status" value="1"/>
</dbReference>
<name>A0A0F5JHH2_9BACT</name>
<dbReference type="InterPro" id="IPR036514">
    <property type="entry name" value="SGNH_hydro_sf"/>
</dbReference>
<dbReference type="AlphaFoldDB" id="A0A0F5JHH2"/>
<evidence type="ECO:0000313" key="2">
    <source>
        <dbReference type="EMBL" id="KKB57183.1"/>
    </source>
</evidence>
<dbReference type="GO" id="GO:0016788">
    <property type="term" value="F:hydrolase activity, acting on ester bonds"/>
    <property type="evidence" value="ECO:0007669"/>
    <property type="project" value="UniProtKB-ARBA"/>
</dbReference>
<dbReference type="PANTHER" id="PTHR34407:SF1">
    <property type="entry name" value="SGNH HYDROLASE-TYPE ESTERASE DOMAIN-CONTAINING PROTEIN"/>
    <property type="match status" value="1"/>
</dbReference>